<evidence type="ECO:0000256" key="5">
    <source>
        <dbReference type="PROSITE-ProRule" id="PRU00277"/>
    </source>
</evidence>
<dbReference type="InterPro" id="IPR001179">
    <property type="entry name" value="PPIase_FKBP_dom"/>
</dbReference>
<dbReference type="GO" id="GO:0000785">
    <property type="term" value="C:chromatin"/>
    <property type="evidence" value="ECO:0007669"/>
    <property type="project" value="TreeGrafter"/>
</dbReference>
<dbReference type="PROSITE" id="PS50059">
    <property type="entry name" value="FKBP_PPIASE"/>
    <property type="match status" value="1"/>
</dbReference>
<dbReference type="Gene3D" id="3.10.50.40">
    <property type="match status" value="2"/>
</dbReference>
<feature type="region of interest" description="Disordered" evidence="7">
    <location>
        <begin position="25"/>
        <end position="45"/>
    </location>
</feature>
<reference evidence="10 11" key="1">
    <citation type="submission" date="2020-07" db="EMBL/GenBank/DDBJ databases">
        <title>MOT database genomes.</title>
        <authorList>
            <person name="Joseph S."/>
            <person name="Aduse-Opoku J."/>
            <person name="Hashim A."/>
            <person name="Wade W."/>
            <person name="Curtis M."/>
        </authorList>
    </citation>
    <scope>NUCLEOTIDE SEQUENCE [LARGE SCALE GENOMIC DNA]</scope>
    <source>
        <strain evidence="10 11">DSM 100099</strain>
    </source>
</reference>
<evidence type="ECO:0000313" key="11">
    <source>
        <dbReference type="Proteomes" id="UP000561011"/>
    </source>
</evidence>
<dbReference type="PANTHER" id="PTHR43811">
    <property type="entry name" value="FKBP-TYPE PEPTIDYL-PROLYL CIS-TRANS ISOMERASE FKPA"/>
    <property type="match status" value="1"/>
</dbReference>
<evidence type="ECO:0000256" key="7">
    <source>
        <dbReference type="SAM" id="MobiDB-lite"/>
    </source>
</evidence>
<evidence type="ECO:0000256" key="8">
    <source>
        <dbReference type="SAM" id="SignalP"/>
    </source>
</evidence>
<comment type="catalytic activity">
    <reaction evidence="1 5 6">
        <text>[protein]-peptidylproline (omega=180) = [protein]-peptidylproline (omega=0)</text>
        <dbReference type="Rhea" id="RHEA:16237"/>
        <dbReference type="Rhea" id="RHEA-COMP:10747"/>
        <dbReference type="Rhea" id="RHEA-COMP:10748"/>
        <dbReference type="ChEBI" id="CHEBI:83833"/>
        <dbReference type="ChEBI" id="CHEBI:83834"/>
        <dbReference type="EC" id="5.2.1.8"/>
    </reaction>
</comment>
<keyword evidence="8" id="KW-0732">Signal</keyword>
<evidence type="ECO:0000259" key="9">
    <source>
        <dbReference type="PROSITE" id="PS50059"/>
    </source>
</evidence>
<keyword evidence="11" id="KW-1185">Reference proteome</keyword>
<accession>A0A853EZU1</accession>
<dbReference type="SUPFAM" id="SSF54534">
    <property type="entry name" value="FKBP-like"/>
    <property type="match status" value="2"/>
</dbReference>
<evidence type="ECO:0000256" key="3">
    <source>
        <dbReference type="ARBA" id="ARBA00023110"/>
    </source>
</evidence>
<feature type="chain" id="PRO_5038582221" description="Peptidyl-prolyl cis-trans isomerase" evidence="8">
    <location>
        <begin position="28"/>
        <end position="319"/>
    </location>
</feature>
<evidence type="ECO:0000256" key="6">
    <source>
        <dbReference type="RuleBase" id="RU003915"/>
    </source>
</evidence>
<dbReference type="AlphaFoldDB" id="A0A853EZU1"/>
<dbReference type="EMBL" id="JACBYE010000070">
    <property type="protein sequence ID" value="NYS95374.1"/>
    <property type="molecule type" value="Genomic_DNA"/>
</dbReference>
<dbReference type="RefSeq" id="WP_056137015.1">
    <property type="nucleotide sequence ID" value="NZ_JACBYE010000070.1"/>
</dbReference>
<gene>
    <name evidence="10" type="ORF">HZZ10_17855</name>
</gene>
<keyword evidence="4 5" id="KW-0413">Isomerase</keyword>
<feature type="domain" description="PPIase FKBP-type" evidence="9">
    <location>
        <begin position="232"/>
        <end position="319"/>
    </location>
</feature>
<comment type="caution">
    <text evidence="10">The sequence shown here is derived from an EMBL/GenBank/DDBJ whole genome shotgun (WGS) entry which is preliminary data.</text>
</comment>
<comment type="similarity">
    <text evidence="2 6">Belongs to the FKBP-type PPIase family.</text>
</comment>
<evidence type="ECO:0000256" key="4">
    <source>
        <dbReference type="ARBA" id="ARBA00023235"/>
    </source>
</evidence>
<organism evidence="10 11">
    <name type="scientific">Sanguibacter inulinus</name>
    <dbReference type="NCBI Taxonomy" id="60922"/>
    <lineage>
        <taxon>Bacteria</taxon>
        <taxon>Bacillati</taxon>
        <taxon>Actinomycetota</taxon>
        <taxon>Actinomycetes</taxon>
        <taxon>Micrococcales</taxon>
        <taxon>Sanguibacteraceae</taxon>
        <taxon>Sanguibacter</taxon>
    </lineage>
</organism>
<sequence length="319" mass="32819">MKHRTSRAVTALTIATALLLAGCGSSSDDDATATPSATDAATDVPTPTAEDIAALDAVTVTGDAGSEPTLEFTAPLTVSAPTVRVLDEGTGEDMTETSLASMHSVVYNAGDGSVVDSSWAEPAAPEWDLATDFSGVPALQEALVGKKVGTRILFAQTATDGTTYLYVFDSVSVRDTPTRAEGEAVTPAEGLPTVTLDDTGKPSIEIPEGYTAPADLVVQPLIKGTGPVVAAGQNVQVQYSGWKVSDGEQFDSSWENGSPFVVNNLGSGAVIAGWDQGLVGQTVGSQVLLVIPKSLAYEGSQNELADEDLVFVVDILRAG</sequence>
<proteinExistence type="inferred from homology"/>
<evidence type="ECO:0000313" key="10">
    <source>
        <dbReference type="EMBL" id="NYS95374.1"/>
    </source>
</evidence>
<evidence type="ECO:0000256" key="1">
    <source>
        <dbReference type="ARBA" id="ARBA00000971"/>
    </source>
</evidence>
<dbReference type="InterPro" id="IPR046357">
    <property type="entry name" value="PPIase_dom_sf"/>
</dbReference>
<protein>
    <recommendedName>
        <fullName evidence="6">Peptidyl-prolyl cis-trans isomerase</fullName>
        <ecNumber evidence="6">5.2.1.8</ecNumber>
    </recommendedName>
</protein>
<name>A0A853EZU1_9MICO</name>
<dbReference type="Pfam" id="PF00254">
    <property type="entry name" value="FKBP_C"/>
    <property type="match status" value="1"/>
</dbReference>
<dbReference type="Proteomes" id="UP000561011">
    <property type="component" value="Unassembled WGS sequence"/>
</dbReference>
<dbReference type="EC" id="5.2.1.8" evidence="6"/>
<dbReference type="GO" id="GO:0003755">
    <property type="term" value="F:peptidyl-prolyl cis-trans isomerase activity"/>
    <property type="evidence" value="ECO:0007669"/>
    <property type="project" value="UniProtKB-UniRule"/>
</dbReference>
<feature type="compositionally biased region" description="Low complexity" evidence="7">
    <location>
        <begin position="32"/>
        <end position="45"/>
    </location>
</feature>
<feature type="signal peptide" evidence="8">
    <location>
        <begin position="1"/>
        <end position="27"/>
    </location>
</feature>
<keyword evidence="3 5" id="KW-0697">Rotamase</keyword>
<evidence type="ECO:0000256" key="2">
    <source>
        <dbReference type="ARBA" id="ARBA00006577"/>
    </source>
</evidence>
<dbReference type="PROSITE" id="PS51257">
    <property type="entry name" value="PROKAR_LIPOPROTEIN"/>
    <property type="match status" value="1"/>
</dbReference>
<dbReference type="PANTHER" id="PTHR43811:SF19">
    <property type="entry name" value="39 KDA FK506-BINDING NUCLEAR PROTEIN"/>
    <property type="match status" value="1"/>
</dbReference>